<name>A0A8T0CXY1_CORYI</name>
<evidence type="ECO:0000256" key="1">
    <source>
        <dbReference type="SAM" id="MobiDB-lite"/>
    </source>
</evidence>
<dbReference type="Gramene" id="rna-gnl|WGS:JABURB|Cocit.L1108.1">
    <property type="protein sequence ID" value="cds-KAF7852014.1"/>
    <property type="gene ID" value="gene-BT93_L1108"/>
</dbReference>
<protein>
    <submittedName>
        <fullName evidence="2">Uncharacterized protein</fullName>
    </submittedName>
</protein>
<organism evidence="2 3">
    <name type="scientific">Corymbia citriodora subsp. variegata</name>
    <dbReference type="NCBI Taxonomy" id="360336"/>
    <lineage>
        <taxon>Eukaryota</taxon>
        <taxon>Viridiplantae</taxon>
        <taxon>Streptophyta</taxon>
        <taxon>Embryophyta</taxon>
        <taxon>Tracheophyta</taxon>
        <taxon>Spermatophyta</taxon>
        <taxon>Magnoliopsida</taxon>
        <taxon>eudicotyledons</taxon>
        <taxon>Gunneridae</taxon>
        <taxon>Pentapetalae</taxon>
        <taxon>rosids</taxon>
        <taxon>malvids</taxon>
        <taxon>Myrtales</taxon>
        <taxon>Myrtaceae</taxon>
        <taxon>Myrtoideae</taxon>
        <taxon>Eucalypteae</taxon>
        <taxon>Corymbia</taxon>
    </lineage>
</organism>
<evidence type="ECO:0000313" key="2">
    <source>
        <dbReference type="EMBL" id="KAF7852014.1"/>
    </source>
</evidence>
<dbReference type="AlphaFoldDB" id="A0A8T0CXY1"/>
<accession>A0A8T0CXY1</accession>
<gene>
    <name evidence="2" type="ORF">BT93_L1108</name>
</gene>
<keyword evidence="3" id="KW-1185">Reference proteome</keyword>
<dbReference type="PANTHER" id="PTHR36615:SF7">
    <property type="entry name" value="PROTEIN, PUTATIVE-RELATED"/>
    <property type="match status" value="1"/>
</dbReference>
<feature type="region of interest" description="Disordered" evidence="1">
    <location>
        <begin position="1"/>
        <end position="21"/>
    </location>
</feature>
<proteinExistence type="predicted"/>
<reference evidence="2" key="1">
    <citation type="submission" date="2020-05" db="EMBL/GenBank/DDBJ databases">
        <title>WGS assembly of Corymbia citriodora subspecies variegata.</title>
        <authorList>
            <person name="Barry K."/>
            <person name="Hundley H."/>
            <person name="Shu S."/>
            <person name="Jenkins J."/>
            <person name="Grimwood J."/>
            <person name="Baten A."/>
        </authorList>
    </citation>
    <scope>NUCLEOTIDE SEQUENCE</scope>
    <source>
        <strain evidence="2">CV2-018</strain>
    </source>
</reference>
<dbReference type="Proteomes" id="UP000806378">
    <property type="component" value="Unassembled WGS sequence"/>
</dbReference>
<sequence length="64" mass="6896">MAISSSGKINSGGVSRRISSRPIPRRGQVKVGIVVGLAHSFASIFSLHLRNRSARFSLVTKHLP</sequence>
<feature type="compositionally biased region" description="Polar residues" evidence="1">
    <location>
        <begin position="1"/>
        <end position="13"/>
    </location>
</feature>
<dbReference type="EMBL" id="MU089521">
    <property type="protein sequence ID" value="KAF7852014.1"/>
    <property type="molecule type" value="Genomic_DNA"/>
</dbReference>
<dbReference type="PANTHER" id="PTHR36615">
    <property type="entry name" value="PROTEIN, PUTATIVE-RELATED"/>
    <property type="match status" value="1"/>
</dbReference>
<dbReference type="OrthoDB" id="1933849at2759"/>
<comment type="caution">
    <text evidence="2">The sequence shown here is derived from an EMBL/GenBank/DDBJ whole genome shotgun (WGS) entry which is preliminary data.</text>
</comment>
<evidence type="ECO:0000313" key="3">
    <source>
        <dbReference type="Proteomes" id="UP000806378"/>
    </source>
</evidence>